<evidence type="ECO:0000256" key="10">
    <source>
        <dbReference type="HAMAP-Rule" id="MF_01038"/>
    </source>
</evidence>
<dbReference type="SUPFAM" id="SSF53649">
    <property type="entry name" value="Alkaline phosphatase-like"/>
    <property type="match status" value="1"/>
</dbReference>
<dbReference type="PANTHER" id="PTHR31637">
    <property type="entry name" value="2,3-BISPHOSPHOGLYCERATE-INDEPENDENT PHOSPHOGLYCERATE MUTASE"/>
    <property type="match status" value="1"/>
</dbReference>
<feature type="domain" description="Metalloenzyme" evidence="14">
    <location>
        <begin position="2"/>
        <end position="497"/>
    </location>
</feature>
<dbReference type="OrthoDB" id="9800863at2"/>
<dbReference type="HAMAP" id="MF_01038">
    <property type="entry name" value="GpmI"/>
    <property type="match status" value="1"/>
</dbReference>
<comment type="catalytic activity">
    <reaction evidence="1 10">
        <text>(2R)-2-phosphoglycerate = (2R)-3-phosphoglycerate</text>
        <dbReference type="Rhea" id="RHEA:15901"/>
        <dbReference type="ChEBI" id="CHEBI:58272"/>
        <dbReference type="ChEBI" id="CHEBI:58289"/>
        <dbReference type="EC" id="5.4.2.12"/>
    </reaction>
</comment>
<feature type="binding site" evidence="10 12">
    <location>
        <position position="121"/>
    </location>
    <ligand>
        <name>substrate</name>
    </ligand>
</feature>
<dbReference type="GO" id="GO:0006096">
    <property type="term" value="P:glycolytic process"/>
    <property type="evidence" value="ECO:0007669"/>
    <property type="project" value="UniProtKB-UniRule"/>
</dbReference>
<dbReference type="InterPro" id="IPR006124">
    <property type="entry name" value="Metalloenzyme"/>
</dbReference>
<evidence type="ECO:0000256" key="11">
    <source>
        <dbReference type="PIRSR" id="PIRSR001492-1"/>
    </source>
</evidence>
<dbReference type="AlphaFoldDB" id="L0FAB6"/>
<feature type="domain" description="BPG-independent PGAM N-terminal" evidence="15">
    <location>
        <begin position="80"/>
        <end position="296"/>
    </location>
</feature>
<gene>
    <name evidence="10" type="primary">gpmI</name>
    <name evidence="16" type="ordered locus">Desdi_3368</name>
</gene>
<dbReference type="KEGG" id="ddl:Desdi_3368"/>
<dbReference type="InterPro" id="IPR011258">
    <property type="entry name" value="BPG-indep_PGM_N"/>
</dbReference>
<feature type="binding site" evidence="10 12">
    <location>
        <position position="183"/>
    </location>
    <ligand>
        <name>substrate</name>
    </ligand>
</feature>
<comment type="subunit">
    <text evidence="10">Monomer.</text>
</comment>
<feature type="binding site" evidence="10 13">
    <location>
        <position position="441"/>
    </location>
    <ligand>
        <name>Mn(2+)</name>
        <dbReference type="ChEBI" id="CHEBI:29035"/>
        <label>2</label>
    </ligand>
</feature>
<evidence type="ECO:0000256" key="2">
    <source>
        <dbReference type="ARBA" id="ARBA00004798"/>
    </source>
</evidence>
<dbReference type="GO" id="GO:0030145">
    <property type="term" value="F:manganese ion binding"/>
    <property type="evidence" value="ECO:0007669"/>
    <property type="project" value="UniProtKB-UniRule"/>
</dbReference>
<feature type="binding site" evidence="10 13">
    <location>
        <position position="459"/>
    </location>
    <ligand>
        <name>Mn(2+)</name>
        <dbReference type="ChEBI" id="CHEBI:29035"/>
        <label>1</label>
    </ligand>
</feature>
<evidence type="ECO:0000256" key="1">
    <source>
        <dbReference type="ARBA" id="ARBA00000370"/>
    </source>
</evidence>
<dbReference type="Gene3D" id="3.40.1450.10">
    <property type="entry name" value="BPG-independent phosphoglycerate mutase, domain B"/>
    <property type="match status" value="1"/>
</dbReference>
<dbReference type="GO" id="GO:0004619">
    <property type="term" value="F:phosphoglycerate mutase activity"/>
    <property type="evidence" value="ECO:0007669"/>
    <property type="project" value="UniProtKB-UniRule"/>
</dbReference>
<dbReference type="eggNOG" id="COG0696">
    <property type="taxonomic scope" value="Bacteria"/>
</dbReference>
<evidence type="ECO:0000256" key="13">
    <source>
        <dbReference type="PIRSR" id="PIRSR001492-3"/>
    </source>
</evidence>
<dbReference type="Gene3D" id="3.40.720.10">
    <property type="entry name" value="Alkaline Phosphatase, subunit A"/>
    <property type="match status" value="1"/>
</dbReference>
<feature type="binding site" evidence="10 12">
    <location>
        <begin position="259"/>
        <end position="262"/>
    </location>
    <ligand>
        <name>substrate</name>
    </ligand>
</feature>
<dbReference type="InterPro" id="IPR017850">
    <property type="entry name" value="Alkaline_phosphatase_core_sf"/>
</dbReference>
<sequence length="515" mass="56751">MKPLVLMILDGWGYSAQADGNAIAQAQKPHFDRLSKEYPHTFIVASGEEVGLPTGQMGNSEVGHLNIGAGRVVFQEFTRISKAIRTGEFARNPVLKEAMERVNDGNNALHLMGLLSNGGVHSHIEHLFALLDMAKEIGVKKVFIHALLDGRDVLPQSAKEFMTQLNVKCQELGVGKVVTVSGRYYVMDRDQRWERVEKGYRALVDGEGLKAPNPMAAIEQAYDVRITDEFVLPTVIVDGEGKAIGTLQDGDSVIFFNFRSDRAREISSALVDAEFEGFARGKRRNLHYVGMTEYDERLNIPVAFPSQNLENTLGEILASHNKKQLRIAETEKYAHVTFFFNGGVEDPCEGETRCLIPSPQVATYNLQPAMSAFDITEEFLRRLEAEEYDIIILNFANSDMVGHTGEFAATVQAIEAVDQCIGRIVPEVLKRQGAVIITADHGNAESKVDLQTGQPMTAHTTNPVPFILVSNQLKDKTLREGGALQDVAPTILGLMGIAQPPEMTGKSLLDEWSSN</sequence>
<dbReference type="InterPro" id="IPR005995">
    <property type="entry name" value="Pgm_bpd_ind"/>
</dbReference>
<accession>L0FAB6</accession>
<keyword evidence="17" id="KW-1185">Reference proteome</keyword>
<dbReference type="STRING" id="871963.Desdi_3368"/>
<dbReference type="UniPathway" id="UPA00109">
    <property type="reaction ID" value="UER00186"/>
</dbReference>
<evidence type="ECO:0000313" key="16">
    <source>
        <dbReference type="EMBL" id="AGA70759.1"/>
    </source>
</evidence>
<dbReference type="RefSeq" id="WP_015263718.1">
    <property type="nucleotide sequence ID" value="NC_019903.1"/>
</dbReference>
<evidence type="ECO:0000313" key="17">
    <source>
        <dbReference type="Proteomes" id="UP000010797"/>
    </source>
</evidence>
<organism evidence="16 17">
    <name type="scientific">Desulfitobacterium dichloroeliminans (strain LMG P-21439 / DCA1)</name>
    <dbReference type="NCBI Taxonomy" id="871963"/>
    <lineage>
        <taxon>Bacteria</taxon>
        <taxon>Bacillati</taxon>
        <taxon>Bacillota</taxon>
        <taxon>Clostridia</taxon>
        <taxon>Eubacteriales</taxon>
        <taxon>Desulfitobacteriaceae</taxon>
        <taxon>Desulfitobacterium</taxon>
    </lineage>
</organism>
<evidence type="ECO:0000259" key="14">
    <source>
        <dbReference type="Pfam" id="PF01676"/>
    </source>
</evidence>
<dbReference type="SUPFAM" id="SSF64158">
    <property type="entry name" value="2,3-Bisphosphoglycerate-independent phosphoglycerate mutase, substrate-binding domain"/>
    <property type="match status" value="1"/>
</dbReference>
<dbReference type="HOGENOM" id="CLU_026099_2_0_9"/>
<dbReference type="GO" id="GO:0005829">
    <property type="term" value="C:cytosol"/>
    <property type="evidence" value="ECO:0007669"/>
    <property type="project" value="TreeGrafter"/>
</dbReference>
<dbReference type="GO" id="GO:0006007">
    <property type="term" value="P:glucose catabolic process"/>
    <property type="evidence" value="ECO:0007669"/>
    <property type="project" value="InterPro"/>
</dbReference>
<evidence type="ECO:0000256" key="8">
    <source>
        <dbReference type="ARBA" id="ARBA00023235"/>
    </source>
</evidence>
<comment type="function">
    <text evidence="10">Catalyzes the interconversion of 2-phosphoglycerate and 3-phosphoglycerate.</text>
</comment>
<dbReference type="Pfam" id="PF01676">
    <property type="entry name" value="Metalloenzyme"/>
    <property type="match status" value="1"/>
</dbReference>
<feature type="binding site" evidence="10 12">
    <location>
        <begin position="151"/>
        <end position="152"/>
    </location>
    <ligand>
        <name>substrate</name>
    </ligand>
</feature>
<dbReference type="InterPro" id="IPR036646">
    <property type="entry name" value="PGAM_B_sf"/>
</dbReference>
<feature type="active site" description="Phosphoserine intermediate" evidence="10 11">
    <location>
        <position position="60"/>
    </location>
</feature>
<feature type="binding site" evidence="10 12">
    <location>
        <position position="189"/>
    </location>
    <ligand>
        <name>substrate</name>
    </ligand>
</feature>
<dbReference type="EMBL" id="CP003344">
    <property type="protein sequence ID" value="AGA70759.1"/>
    <property type="molecule type" value="Genomic_DNA"/>
</dbReference>
<feature type="binding site" evidence="10 13">
    <location>
        <position position="60"/>
    </location>
    <ligand>
        <name>Mn(2+)</name>
        <dbReference type="ChEBI" id="CHEBI:29035"/>
        <label>2</label>
    </ligand>
</feature>
<name>L0FAB6_DESDL</name>
<protein>
    <recommendedName>
        <fullName evidence="9 10">2,3-bisphosphoglycerate-independent phosphoglycerate mutase</fullName>
        <shortName evidence="10">BPG-independent PGAM</shortName>
        <shortName evidence="10">Phosphoglyceromutase</shortName>
        <shortName evidence="10">iPGM</shortName>
        <ecNumber evidence="4 10">5.4.2.12</ecNumber>
    </recommendedName>
</protein>
<feature type="binding site" evidence="10 13">
    <location>
        <position position="440"/>
    </location>
    <ligand>
        <name>Mn(2+)</name>
        <dbReference type="ChEBI" id="CHEBI:29035"/>
        <label>2</label>
    </ligand>
</feature>
<evidence type="ECO:0000256" key="9">
    <source>
        <dbReference type="ARBA" id="ARBA00071648"/>
    </source>
</evidence>
<evidence type="ECO:0000256" key="4">
    <source>
        <dbReference type="ARBA" id="ARBA00012026"/>
    </source>
</evidence>
<feature type="binding site" evidence="10 13">
    <location>
        <position position="403"/>
    </location>
    <ligand>
        <name>Mn(2+)</name>
        <dbReference type="ChEBI" id="CHEBI:29035"/>
        <label>1</label>
    </ligand>
</feature>
<dbReference type="Pfam" id="PF06415">
    <property type="entry name" value="iPGM_N"/>
    <property type="match status" value="1"/>
</dbReference>
<keyword evidence="8 10" id="KW-0413">Isomerase</keyword>
<comment type="similarity">
    <text evidence="3 10">Belongs to the BPG-independent phosphoglycerate mutase family.</text>
</comment>
<evidence type="ECO:0000256" key="12">
    <source>
        <dbReference type="PIRSR" id="PIRSR001492-2"/>
    </source>
</evidence>
<comment type="cofactor">
    <cofactor evidence="10">
        <name>Mn(2+)</name>
        <dbReference type="ChEBI" id="CHEBI:29035"/>
    </cofactor>
    <text evidence="10">Binds 2 manganese ions per subunit.</text>
</comment>
<dbReference type="FunFam" id="3.40.1450.10:FF:000001">
    <property type="entry name" value="2,3-bisphosphoglycerate-independent phosphoglycerate mutase"/>
    <property type="match status" value="1"/>
</dbReference>
<feature type="binding site" evidence="10 13">
    <location>
        <position position="399"/>
    </location>
    <ligand>
        <name>Mn(2+)</name>
        <dbReference type="ChEBI" id="CHEBI:29035"/>
        <label>1</label>
    </ligand>
</feature>
<evidence type="ECO:0000256" key="3">
    <source>
        <dbReference type="ARBA" id="ARBA00008819"/>
    </source>
</evidence>
<dbReference type="CDD" id="cd16010">
    <property type="entry name" value="iPGM"/>
    <property type="match status" value="1"/>
</dbReference>
<evidence type="ECO:0000256" key="6">
    <source>
        <dbReference type="ARBA" id="ARBA00023152"/>
    </source>
</evidence>
<keyword evidence="5 10" id="KW-0479">Metal-binding</keyword>
<evidence type="ECO:0000256" key="7">
    <source>
        <dbReference type="ARBA" id="ARBA00023211"/>
    </source>
</evidence>
<dbReference type="PANTHER" id="PTHR31637:SF0">
    <property type="entry name" value="2,3-BISPHOSPHOGLYCERATE-INDEPENDENT PHOSPHOGLYCERATE MUTASE"/>
    <property type="match status" value="1"/>
</dbReference>
<dbReference type="NCBIfam" id="TIGR01307">
    <property type="entry name" value="pgm_bpd_ind"/>
    <property type="match status" value="1"/>
</dbReference>
<proteinExistence type="inferred from homology"/>
<dbReference type="Proteomes" id="UP000010797">
    <property type="component" value="Chromosome"/>
</dbReference>
<dbReference type="PIRSF" id="PIRSF001492">
    <property type="entry name" value="IPGAM"/>
    <property type="match status" value="1"/>
</dbReference>
<keyword evidence="7 10" id="KW-0464">Manganese</keyword>
<feature type="binding site" evidence="10 13">
    <location>
        <position position="10"/>
    </location>
    <ligand>
        <name>Mn(2+)</name>
        <dbReference type="ChEBI" id="CHEBI:29035"/>
        <label>2</label>
    </ligand>
</feature>
<dbReference type="EC" id="5.4.2.12" evidence="4 10"/>
<reference evidence="17" key="1">
    <citation type="submission" date="2012-02" db="EMBL/GenBank/DDBJ databases">
        <title>Complete sequence of Desulfitobacterium dichloroeliminans LMG P-21439.</title>
        <authorList>
            <person name="Lucas S."/>
            <person name="Han J."/>
            <person name="Lapidus A."/>
            <person name="Cheng J.-F."/>
            <person name="Goodwin L."/>
            <person name="Pitluck S."/>
            <person name="Peters L."/>
            <person name="Ovchinnikova G."/>
            <person name="Teshima H."/>
            <person name="Detter J.C."/>
            <person name="Han C."/>
            <person name="Tapia R."/>
            <person name="Land M."/>
            <person name="Hauser L."/>
            <person name="Kyrpides N."/>
            <person name="Ivanova N."/>
            <person name="Pagani I."/>
            <person name="Kruse T."/>
            <person name="de Vos W.M."/>
            <person name="Boon N."/>
            <person name="Smidt H."/>
            <person name="Woyke T."/>
        </authorList>
    </citation>
    <scope>NUCLEOTIDE SEQUENCE [LARGE SCALE GENOMIC DNA]</scope>
    <source>
        <strain evidence="17">LMG P-21439 / DCA1</strain>
    </source>
</reference>
<keyword evidence="6 10" id="KW-0324">Glycolysis</keyword>
<feature type="binding site" evidence="10 12">
    <location>
        <position position="332"/>
    </location>
    <ligand>
        <name>substrate</name>
    </ligand>
</feature>
<evidence type="ECO:0000256" key="5">
    <source>
        <dbReference type="ARBA" id="ARBA00022723"/>
    </source>
</evidence>
<evidence type="ECO:0000259" key="15">
    <source>
        <dbReference type="Pfam" id="PF06415"/>
    </source>
</evidence>
<comment type="pathway">
    <text evidence="2 10">Carbohydrate degradation; glycolysis; pyruvate from D-glyceraldehyde 3-phosphate: step 3/5.</text>
</comment>